<accession>A0A210PSI9</accession>
<evidence type="ECO:0000313" key="8">
    <source>
        <dbReference type="Proteomes" id="UP000242188"/>
    </source>
</evidence>
<organism evidence="7 8">
    <name type="scientific">Mizuhopecten yessoensis</name>
    <name type="common">Japanese scallop</name>
    <name type="synonym">Patinopecten yessoensis</name>
    <dbReference type="NCBI Taxonomy" id="6573"/>
    <lineage>
        <taxon>Eukaryota</taxon>
        <taxon>Metazoa</taxon>
        <taxon>Spiralia</taxon>
        <taxon>Lophotrochozoa</taxon>
        <taxon>Mollusca</taxon>
        <taxon>Bivalvia</taxon>
        <taxon>Autobranchia</taxon>
        <taxon>Pteriomorphia</taxon>
        <taxon>Pectinida</taxon>
        <taxon>Pectinoidea</taxon>
        <taxon>Pectinidae</taxon>
        <taxon>Mizuhopecten</taxon>
    </lineage>
</organism>
<protein>
    <submittedName>
        <fullName evidence="7">Leucine-rich repeat-containing protein 46</fullName>
    </submittedName>
</protein>
<keyword evidence="3" id="KW-0677">Repeat</keyword>
<evidence type="ECO:0000256" key="5">
    <source>
        <dbReference type="ARBA" id="ARBA00023273"/>
    </source>
</evidence>
<evidence type="ECO:0000313" key="7">
    <source>
        <dbReference type="EMBL" id="OWF39422.1"/>
    </source>
</evidence>
<dbReference type="Gene3D" id="3.80.10.10">
    <property type="entry name" value="Ribonuclease Inhibitor"/>
    <property type="match status" value="1"/>
</dbReference>
<dbReference type="InterPro" id="IPR032675">
    <property type="entry name" value="LRR_dom_sf"/>
</dbReference>
<feature type="region of interest" description="Disordered" evidence="6">
    <location>
        <begin position="230"/>
        <end position="263"/>
    </location>
</feature>
<evidence type="ECO:0000256" key="1">
    <source>
        <dbReference type="ARBA" id="ARBA00004138"/>
    </source>
</evidence>
<dbReference type="Proteomes" id="UP000242188">
    <property type="component" value="Unassembled WGS sequence"/>
</dbReference>
<comment type="subcellular location">
    <subcellularLocation>
        <location evidence="1">Cell projection</location>
        <location evidence="1">Cilium</location>
    </subcellularLocation>
</comment>
<name>A0A210PSI9_MIZYE</name>
<feature type="compositionally biased region" description="Basic and acidic residues" evidence="6">
    <location>
        <begin position="230"/>
        <end position="249"/>
    </location>
</feature>
<dbReference type="Pfam" id="PF14580">
    <property type="entry name" value="LRR_9"/>
    <property type="match status" value="1"/>
</dbReference>
<dbReference type="SUPFAM" id="SSF52058">
    <property type="entry name" value="L domain-like"/>
    <property type="match status" value="1"/>
</dbReference>
<evidence type="ECO:0000256" key="3">
    <source>
        <dbReference type="ARBA" id="ARBA00022737"/>
    </source>
</evidence>
<keyword evidence="2" id="KW-0433">Leucine-rich repeat</keyword>
<evidence type="ECO:0000256" key="4">
    <source>
        <dbReference type="ARBA" id="ARBA00023069"/>
    </source>
</evidence>
<feature type="compositionally biased region" description="Polar residues" evidence="6">
    <location>
        <begin position="253"/>
        <end position="263"/>
    </location>
</feature>
<dbReference type="PANTHER" id="PTHR45973">
    <property type="entry name" value="PROTEIN PHOSPHATASE 1 REGULATORY SUBUNIT SDS22-RELATED"/>
    <property type="match status" value="1"/>
</dbReference>
<sequence length="263" mass="30286">MEHGEGIAANDSVDFQIAEVKPVRLSLHLIQKRHINSAQQKSQEEIVQALNKITHLRLDRENIGQIDNLELLGDKVTNVYLQKNKIQVIENLECLKNLTFLTLADNQIRQVEGLSHLNKLLFLDLSHNHIHDFQIDEFPESVMILNLKENPCTSLPDYRGRLIQDLEHLKILDEEEVTNAEKREAGFVVSSDEEEEVEEEEVVPVFTDGDSIGTCTSRILMHSKARTDEDLKKHMEHTTELDDYREKFELPMSSRSQTPSVRN</sequence>
<gene>
    <name evidence="7" type="ORF">KP79_PYT19823</name>
</gene>
<dbReference type="OrthoDB" id="7451790at2759"/>
<dbReference type="InterPro" id="IPR050576">
    <property type="entry name" value="Cilia_flagella_integrity"/>
</dbReference>
<dbReference type="PROSITE" id="PS51450">
    <property type="entry name" value="LRR"/>
    <property type="match status" value="1"/>
</dbReference>
<dbReference type="STRING" id="6573.A0A210PSI9"/>
<dbReference type="EMBL" id="NEDP02005525">
    <property type="protein sequence ID" value="OWF39422.1"/>
    <property type="molecule type" value="Genomic_DNA"/>
</dbReference>
<keyword evidence="4" id="KW-0969">Cilium</keyword>
<reference evidence="7 8" key="1">
    <citation type="journal article" date="2017" name="Nat. Ecol. Evol.">
        <title>Scallop genome provides insights into evolution of bilaterian karyotype and development.</title>
        <authorList>
            <person name="Wang S."/>
            <person name="Zhang J."/>
            <person name="Jiao W."/>
            <person name="Li J."/>
            <person name="Xun X."/>
            <person name="Sun Y."/>
            <person name="Guo X."/>
            <person name="Huan P."/>
            <person name="Dong B."/>
            <person name="Zhang L."/>
            <person name="Hu X."/>
            <person name="Sun X."/>
            <person name="Wang J."/>
            <person name="Zhao C."/>
            <person name="Wang Y."/>
            <person name="Wang D."/>
            <person name="Huang X."/>
            <person name="Wang R."/>
            <person name="Lv J."/>
            <person name="Li Y."/>
            <person name="Zhang Z."/>
            <person name="Liu B."/>
            <person name="Lu W."/>
            <person name="Hui Y."/>
            <person name="Liang J."/>
            <person name="Zhou Z."/>
            <person name="Hou R."/>
            <person name="Li X."/>
            <person name="Liu Y."/>
            <person name="Li H."/>
            <person name="Ning X."/>
            <person name="Lin Y."/>
            <person name="Zhao L."/>
            <person name="Xing Q."/>
            <person name="Dou J."/>
            <person name="Li Y."/>
            <person name="Mao J."/>
            <person name="Guo H."/>
            <person name="Dou H."/>
            <person name="Li T."/>
            <person name="Mu C."/>
            <person name="Jiang W."/>
            <person name="Fu Q."/>
            <person name="Fu X."/>
            <person name="Miao Y."/>
            <person name="Liu J."/>
            <person name="Yu Q."/>
            <person name="Li R."/>
            <person name="Liao H."/>
            <person name="Li X."/>
            <person name="Kong Y."/>
            <person name="Jiang Z."/>
            <person name="Chourrout D."/>
            <person name="Li R."/>
            <person name="Bao Z."/>
        </authorList>
    </citation>
    <scope>NUCLEOTIDE SEQUENCE [LARGE SCALE GENOMIC DNA]</scope>
    <source>
        <strain evidence="7 8">PY_sf001</strain>
    </source>
</reference>
<dbReference type="SMART" id="SM00365">
    <property type="entry name" value="LRR_SD22"/>
    <property type="match status" value="3"/>
</dbReference>
<keyword evidence="8" id="KW-1185">Reference proteome</keyword>
<proteinExistence type="predicted"/>
<dbReference type="InterPro" id="IPR001611">
    <property type="entry name" value="Leu-rich_rpt"/>
</dbReference>
<evidence type="ECO:0000256" key="6">
    <source>
        <dbReference type="SAM" id="MobiDB-lite"/>
    </source>
</evidence>
<dbReference type="PANTHER" id="PTHR45973:SF9">
    <property type="entry name" value="LEUCINE-RICH REPEAT-CONTAINING PROTEIN 46"/>
    <property type="match status" value="1"/>
</dbReference>
<comment type="caution">
    <text evidence="7">The sequence shown here is derived from an EMBL/GenBank/DDBJ whole genome shotgun (WGS) entry which is preliminary data.</text>
</comment>
<dbReference type="AlphaFoldDB" id="A0A210PSI9"/>
<evidence type="ECO:0000256" key="2">
    <source>
        <dbReference type="ARBA" id="ARBA00022614"/>
    </source>
</evidence>
<keyword evidence="5" id="KW-0966">Cell projection</keyword>